<dbReference type="GO" id="GO:0005249">
    <property type="term" value="F:voltage-gated potassium channel activity"/>
    <property type="evidence" value="ECO:0007669"/>
    <property type="project" value="InterPro"/>
</dbReference>
<dbReference type="CDD" id="cd00038">
    <property type="entry name" value="CAP_ED"/>
    <property type="match status" value="1"/>
</dbReference>
<protein>
    <submittedName>
        <fullName evidence="3">Crp/Fnr family transcriptional regulator</fullName>
    </submittedName>
</protein>
<dbReference type="Gene3D" id="2.60.120.10">
    <property type="entry name" value="Jelly Rolls"/>
    <property type="match status" value="1"/>
</dbReference>
<dbReference type="AlphaFoldDB" id="A0A927UCU0"/>
<organism evidence="3 4">
    <name type="scientific">Pseudobutyrivibrio ruminis</name>
    <dbReference type="NCBI Taxonomy" id="46206"/>
    <lineage>
        <taxon>Bacteria</taxon>
        <taxon>Bacillati</taxon>
        <taxon>Bacillota</taxon>
        <taxon>Clostridia</taxon>
        <taxon>Lachnospirales</taxon>
        <taxon>Lachnospiraceae</taxon>
        <taxon>Pseudobutyrivibrio</taxon>
    </lineage>
</organism>
<gene>
    <name evidence="3" type="ORF">E7272_09090</name>
</gene>
<reference evidence="3" key="1">
    <citation type="submission" date="2019-04" db="EMBL/GenBank/DDBJ databases">
        <title>Evolution of Biomass-Degrading Anaerobic Consortia Revealed by Metagenomics.</title>
        <authorList>
            <person name="Peng X."/>
        </authorList>
    </citation>
    <scope>NUCLEOTIDE SEQUENCE</scope>
    <source>
        <strain evidence="3">SIG311</strain>
    </source>
</reference>
<dbReference type="InterPro" id="IPR018490">
    <property type="entry name" value="cNMP-bd_dom_sf"/>
</dbReference>
<dbReference type="Proteomes" id="UP000766246">
    <property type="component" value="Unassembled WGS sequence"/>
</dbReference>
<dbReference type="PROSITE" id="PS50042">
    <property type="entry name" value="CNMP_BINDING_3"/>
    <property type="match status" value="1"/>
</dbReference>
<accession>A0A927UCU0</accession>
<dbReference type="Pfam" id="PF00027">
    <property type="entry name" value="cNMP_binding"/>
    <property type="match status" value="1"/>
</dbReference>
<evidence type="ECO:0000256" key="1">
    <source>
        <dbReference type="SAM" id="Coils"/>
    </source>
</evidence>
<evidence type="ECO:0000259" key="2">
    <source>
        <dbReference type="PROSITE" id="PS50042"/>
    </source>
</evidence>
<keyword evidence="1" id="KW-0175">Coiled coil</keyword>
<feature type="domain" description="Cyclic nucleotide-binding" evidence="2">
    <location>
        <begin position="17"/>
        <end position="92"/>
    </location>
</feature>
<evidence type="ECO:0000313" key="4">
    <source>
        <dbReference type="Proteomes" id="UP000766246"/>
    </source>
</evidence>
<dbReference type="SMART" id="SM00100">
    <property type="entry name" value="cNMP"/>
    <property type="match status" value="1"/>
</dbReference>
<dbReference type="InterPro" id="IPR045319">
    <property type="entry name" value="KAT/AKT"/>
</dbReference>
<comment type="caution">
    <text evidence="3">The sequence shown here is derived from an EMBL/GenBank/DDBJ whole genome shotgun (WGS) entry which is preliminary data.</text>
</comment>
<evidence type="ECO:0000313" key="3">
    <source>
        <dbReference type="EMBL" id="MBE5919984.1"/>
    </source>
</evidence>
<dbReference type="SUPFAM" id="SSF51206">
    <property type="entry name" value="cAMP-binding domain-like"/>
    <property type="match status" value="1"/>
</dbReference>
<feature type="coiled-coil region" evidence="1">
    <location>
        <begin position="112"/>
        <end position="139"/>
    </location>
</feature>
<proteinExistence type="predicted"/>
<name>A0A927UCU0_9FIRM</name>
<dbReference type="InterPro" id="IPR000595">
    <property type="entry name" value="cNMP-bd_dom"/>
</dbReference>
<sequence>MSNIFDDKSIYNRNKIYEIPPDTMILREGEINLDMYKIVSGHVEMYTGYGTPNEVLIGLLGPGTCFGEFGILTGQPAIYTIITYSKTQILRVTEGLMGDFIQENKDDILQIMQNMATNMTRMQHQINQLSRELEEINENRTERATSNTNNSNVIEILRSDNLQKDNLRNYALNTPEKQMREKGMHFIGKRKNNN</sequence>
<dbReference type="EMBL" id="SVER01000021">
    <property type="protein sequence ID" value="MBE5919984.1"/>
    <property type="molecule type" value="Genomic_DNA"/>
</dbReference>
<dbReference type="PANTHER" id="PTHR45743:SF6">
    <property type="entry name" value="POTASSIUM CHANNEL KAT2"/>
    <property type="match status" value="1"/>
</dbReference>
<dbReference type="InterPro" id="IPR014710">
    <property type="entry name" value="RmlC-like_jellyroll"/>
</dbReference>
<dbReference type="PANTHER" id="PTHR45743">
    <property type="entry name" value="POTASSIUM CHANNEL AKT1"/>
    <property type="match status" value="1"/>
</dbReference>